<feature type="region of interest" description="Disordered" evidence="3">
    <location>
        <begin position="658"/>
        <end position="728"/>
    </location>
</feature>
<evidence type="ECO:0000313" key="6">
    <source>
        <dbReference type="Proteomes" id="UP001578633"/>
    </source>
</evidence>
<dbReference type="InterPro" id="IPR004276">
    <property type="entry name" value="GlycoTrans_28_N"/>
</dbReference>
<dbReference type="Proteomes" id="UP001578633">
    <property type="component" value="Chromosome 4"/>
</dbReference>
<feature type="region of interest" description="Disordered" evidence="3">
    <location>
        <begin position="927"/>
        <end position="1011"/>
    </location>
</feature>
<feature type="compositionally biased region" description="Polar residues" evidence="3">
    <location>
        <begin position="941"/>
        <end position="953"/>
    </location>
</feature>
<evidence type="ECO:0000256" key="2">
    <source>
        <dbReference type="SAM" id="Coils"/>
    </source>
</evidence>
<evidence type="ECO:0000259" key="4">
    <source>
        <dbReference type="Pfam" id="PF03033"/>
    </source>
</evidence>
<evidence type="ECO:0000313" key="5">
    <source>
        <dbReference type="EMBL" id="KAL1796409.1"/>
    </source>
</evidence>
<feature type="region of interest" description="Disordered" evidence="3">
    <location>
        <begin position="1137"/>
        <end position="1174"/>
    </location>
</feature>
<proteinExistence type="predicted"/>
<dbReference type="InterPro" id="IPR050426">
    <property type="entry name" value="Glycosyltransferase_28"/>
</dbReference>
<feature type="compositionally biased region" description="Polar residues" evidence="3">
    <location>
        <begin position="658"/>
        <end position="671"/>
    </location>
</feature>
<feature type="compositionally biased region" description="Low complexity" evidence="3">
    <location>
        <begin position="1"/>
        <end position="12"/>
    </location>
</feature>
<keyword evidence="2" id="KW-0175">Coiled coil</keyword>
<evidence type="ECO:0000256" key="1">
    <source>
        <dbReference type="ARBA" id="ARBA00022679"/>
    </source>
</evidence>
<dbReference type="Gene3D" id="3.40.50.2000">
    <property type="entry name" value="Glycogen Phosphorylase B"/>
    <property type="match status" value="2"/>
</dbReference>
<feature type="compositionally biased region" description="Polar residues" evidence="3">
    <location>
        <begin position="1103"/>
        <end position="1113"/>
    </location>
</feature>
<feature type="compositionally biased region" description="Polar residues" evidence="3">
    <location>
        <begin position="995"/>
        <end position="1011"/>
    </location>
</feature>
<keyword evidence="6" id="KW-1185">Reference proteome</keyword>
<keyword evidence="1" id="KW-0808">Transferase</keyword>
<feature type="region of interest" description="Disordered" evidence="3">
    <location>
        <begin position="1079"/>
        <end position="1123"/>
    </location>
</feature>
<gene>
    <name evidence="5" type="ORF">ACET3X_004949</name>
</gene>
<dbReference type="EMBL" id="JBHGVX010000004">
    <property type="protein sequence ID" value="KAL1796409.1"/>
    <property type="molecule type" value="Genomic_DNA"/>
</dbReference>
<reference evidence="5 6" key="1">
    <citation type="submission" date="2024-09" db="EMBL/GenBank/DDBJ databases">
        <title>T2T genomes of carrot and Alternaria dauci and their utility for understanding host-pathogen interaction during carrot leaf blight disease.</title>
        <authorList>
            <person name="Liu W."/>
            <person name="Xu S."/>
            <person name="Ou C."/>
            <person name="Liu X."/>
            <person name="Zhuang F."/>
            <person name="Deng X.W."/>
        </authorList>
    </citation>
    <scope>NUCLEOTIDE SEQUENCE [LARGE SCALE GENOMIC DNA]</scope>
    <source>
        <strain evidence="5 6">A2016</strain>
    </source>
</reference>
<feature type="domain" description="Glycosyltransferase family 28 N-terminal" evidence="4">
    <location>
        <begin position="127"/>
        <end position="191"/>
    </location>
</feature>
<feature type="compositionally biased region" description="Low complexity" evidence="3">
    <location>
        <begin position="102"/>
        <end position="113"/>
    </location>
</feature>
<organism evidence="5 6">
    <name type="scientific">Alternaria dauci</name>
    <dbReference type="NCBI Taxonomy" id="48095"/>
    <lineage>
        <taxon>Eukaryota</taxon>
        <taxon>Fungi</taxon>
        <taxon>Dikarya</taxon>
        <taxon>Ascomycota</taxon>
        <taxon>Pezizomycotina</taxon>
        <taxon>Dothideomycetes</taxon>
        <taxon>Pleosporomycetidae</taxon>
        <taxon>Pleosporales</taxon>
        <taxon>Pleosporineae</taxon>
        <taxon>Pleosporaceae</taxon>
        <taxon>Alternaria</taxon>
        <taxon>Alternaria sect. Porri</taxon>
    </lineage>
</organism>
<evidence type="ECO:0000256" key="3">
    <source>
        <dbReference type="SAM" id="MobiDB-lite"/>
    </source>
</evidence>
<feature type="compositionally biased region" description="Polar residues" evidence="3">
    <location>
        <begin position="971"/>
        <end position="982"/>
    </location>
</feature>
<dbReference type="Pfam" id="PF03033">
    <property type="entry name" value="Glyco_transf_28"/>
    <property type="match status" value="1"/>
</dbReference>
<feature type="region of interest" description="Disordered" evidence="3">
    <location>
        <begin position="1"/>
        <end position="46"/>
    </location>
</feature>
<feature type="compositionally biased region" description="Low complexity" evidence="3">
    <location>
        <begin position="703"/>
        <end position="712"/>
    </location>
</feature>
<feature type="region of interest" description="Disordered" evidence="3">
    <location>
        <begin position="99"/>
        <end position="121"/>
    </location>
</feature>
<dbReference type="GeneID" id="96085271"/>
<dbReference type="SUPFAM" id="SSF53756">
    <property type="entry name" value="UDP-Glycosyltransferase/glycogen phosphorylase"/>
    <property type="match status" value="1"/>
</dbReference>
<dbReference type="CDD" id="cd03784">
    <property type="entry name" value="GT1_Gtf-like"/>
    <property type="match status" value="1"/>
</dbReference>
<dbReference type="PANTHER" id="PTHR48050">
    <property type="entry name" value="STEROL 3-BETA-GLUCOSYLTRANSFERASE"/>
    <property type="match status" value="1"/>
</dbReference>
<protein>
    <recommendedName>
        <fullName evidence="4">Glycosyltransferase family 28 N-terminal domain-containing protein</fullName>
    </recommendedName>
</protein>
<dbReference type="InterPro" id="IPR002213">
    <property type="entry name" value="UDP_glucos_trans"/>
</dbReference>
<name>A0ABR3UKP0_9PLEO</name>
<dbReference type="PROSITE" id="PS50330">
    <property type="entry name" value="UIM"/>
    <property type="match status" value="1"/>
</dbReference>
<feature type="coiled-coil region" evidence="2">
    <location>
        <begin position="1020"/>
        <end position="1047"/>
    </location>
</feature>
<accession>A0ABR3UKP0</accession>
<comment type="caution">
    <text evidence="5">The sequence shown here is derived from an EMBL/GenBank/DDBJ whole genome shotgun (WGS) entry which is preliminary data.</text>
</comment>
<sequence>MLQQAQAAAAAASQTESAEPTRQDALLQPTDLLTPDVKDDEVPPPPYGEVYGEIHNEKDGFGTSASVTDDGRVNIRINQLNRRLSQVFNPALRDHLKSVQESSSAPPAYVPPSLGGEGTPAPPRLNIVIQVVGSRGDVQPFVALGKVLKETYGHRVRLATHPNFKEFVQENGLEFFSIGGDPSQLMAFMVKNPGLMPGFRSLTSGDVGRRRRDVAEYIQGCWRSCYETGDGITDDNASDQSVNDAGSEAAARCGPFVADCIIANPPSFAHIHCAEKLGIPLHIMFTMPYSPTQAFPHPLANIQSSNADPQLTNYISYVMIEALTWQGLGDIINRFRAKCLGLDPVSMIWAPGMLQRLKIPHTYCWSPALISKPKDWGPHISISGFYFLNLASSYTPASDLQAFLDAGPPPIYIGFGSIVLDDPNAMTELIFEAAQKIAGGQRVLLSKGWGGMGADELHVPENVFMLGTTAAGIAAGRPTLVIPFFGDQPFWGAMIARSGAGPDPIPYKQLTSDKLADAINSCLKPESLNRAEDLANKIAAERGSDVGAQSFHQYHEVDRLRCTLAPSRAASWRIKRTQVRLSAFAACTLANANLLDFHDLKFFRPQEYCTDEGPWDPVSGFFTATCRALGSMSMGVADLPSETFKAVQAPFRYNRSQSQASVQTVAKSSEPSLLREGSAAAAMQQPLTRAQTVPDLPSPPSRTPSIGSSSSSIHRDRDMMSPTGLRTSRGFGRIVKEGIQSPMNMSVGITRGFHNAPKLWGDDTVRPQEKVKDLKSGIKAVGREFGFGWYDGVTGLVTQPWKGAQKEGTSGFFKGIGKGIGGFIAKPGAALFGIPSHMMKGVHKEVQKLFGNNVQTYIVTSRTAQGYQEWLQSSDAEKEDVINRWKMIQKYLKKKHSADEMIQDMLDTQQKRNTDNSEIYRDIGAAASPAQSADDLAQDPGNDTLTTRNSQYPLHTAGTEESLGAAETGDTIRQSAQKTSRINMEEDSSMGAMQESASPLHQQQPNDSNQQVDQDLLTAMASSEAEAQRYAREALEYEEQLKQVMAQSLMKPGQVGGDSTREDLDVEGRNGMTQRIARKAVPMAPGSSSVQPPPSYDHGHLAGTTQEEFQAQHQGEKTAQEKTEEEIVLEYVKKQSLLEAHHQNKGKGRAVVTEDDEEEEELQKALNMSMQKHE</sequence>
<dbReference type="InterPro" id="IPR003903">
    <property type="entry name" value="UIM_dom"/>
</dbReference>
<dbReference type="PANTHER" id="PTHR48050:SF13">
    <property type="entry name" value="STEROL 3-BETA-GLUCOSYLTRANSFERASE UGT80A2"/>
    <property type="match status" value="1"/>
</dbReference>
<dbReference type="RefSeq" id="XP_069306993.1">
    <property type="nucleotide sequence ID" value="XM_069451100.1"/>
</dbReference>